<reference evidence="2" key="1">
    <citation type="submission" date="2019-04" db="EMBL/GenBank/DDBJ databases">
        <title>Evolution of Biomass-Degrading Anaerobic Consortia Revealed by Metagenomics.</title>
        <authorList>
            <person name="Peng X."/>
        </authorList>
    </citation>
    <scope>NUCLEOTIDE SEQUENCE</scope>
    <source>
        <strain evidence="2">SIG66</strain>
    </source>
</reference>
<evidence type="ECO:0000313" key="3">
    <source>
        <dbReference type="Proteomes" id="UP000725649"/>
    </source>
</evidence>
<dbReference type="Pfam" id="PF00534">
    <property type="entry name" value="Glycos_transf_1"/>
    <property type="match status" value="1"/>
</dbReference>
<dbReference type="GO" id="GO:0016757">
    <property type="term" value="F:glycosyltransferase activity"/>
    <property type="evidence" value="ECO:0007669"/>
    <property type="project" value="InterPro"/>
</dbReference>
<dbReference type="AlphaFoldDB" id="A0A928DPN8"/>
<accession>A0A928DPN8</accession>
<proteinExistence type="predicted"/>
<dbReference type="PANTHER" id="PTHR12526">
    <property type="entry name" value="GLYCOSYLTRANSFERASE"/>
    <property type="match status" value="1"/>
</dbReference>
<dbReference type="Gene3D" id="3.40.50.2000">
    <property type="entry name" value="Glycogen Phosphorylase B"/>
    <property type="match status" value="1"/>
</dbReference>
<evidence type="ECO:0000313" key="2">
    <source>
        <dbReference type="EMBL" id="MBE6420861.1"/>
    </source>
</evidence>
<dbReference type="PANTHER" id="PTHR12526:SF630">
    <property type="entry name" value="GLYCOSYLTRANSFERASE"/>
    <property type="match status" value="1"/>
</dbReference>
<evidence type="ECO:0000259" key="1">
    <source>
        <dbReference type="Pfam" id="PF00534"/>
    </source>
</evidence>
<feature type="domain" description="Glycosyl transferase family 1" evidence="1">
    <location>
        <begin position="171"/>
        <end position="322"/>
    </location>
</feature>
<comment type="caution">
    <text evidence="2">The sequence shown here is derived from an EMBL/GenBank/DDBJ whole genome shotgun (WGS) entry which is preliminary data.</text>
</comment>
<dbReference type="InterPro" id="IPR001296">
    <property type="entry name" value="Glyco_trans_1"/>
</dbReference>
<dbReference type="EMBL" id="SUVG01000002">
    <property type="protein sequence ID" value="MBE6420861.1"/>
    <property type="molecule type" value="Genomic_DNA"/>
</dbReference>
<sequence length="347" mass="38313">MYNKIYQRKRRSISMKIAVFVGGNKDFSAQRLGVKLAEELQYFGEDVLLVAAKGKVKFSAYVSLKEYAATAKPKTLASFLTKEKVGRVISLMDLTGCQAALEANIPFMYGETEGFKEDKAVKNKKAILKQAQRVIVIKNTPAPLNKKTYAGLCVQEVQNPAVWVERYDYQKPACFKKENNILAIGKLTKESGFDTLLKTWARLAPAHPSWHLTLVGDGTSKTALTKFISKHHLQDSTEIVSASGDTYSLLRNADIFAYPALNPARIDVLLDAMASKLPCVACESALVNEMILNGVNGVIVNAAEEEPFTIALDDMMVNWGKRVGIAVEASKLKGKFPFLAFVQAFNF</sequence>
<organism evidence="2 3">
    <name type="scientific">Candidatus Avelusimicrobium gallicola</name>
    <dbReference type="NCBI Taxonomy" id="2562704"/>
    <lineage>
        <taxon>Bacteria</taxon>
        <taxon>Pseudomonadati</taxon>
        <taxon>Elusimicrobiota</taxon>
        <taxon>Elusimicrobia</taxon>
        <taxon>Elusimicrobiales</taxon>
        <taxon>Elusimicrobiaceae</taxon>
        <taxon>Candidatus Avelusimicrobium</taxon>
    </lineage>
</organism>
<protein>
    <submittedName>
        <fullName evidence="2">Glycosyltransferase family 4 protein</fullName>
    </submittedName>
</protein>
<dbReference type="SUPFAM" id="SSF53756">
    <property type="entry name" value="UDP-Glycosyltransferase/glycogen phosphorylase"/>
    <property type="match status" value="1"/>
</dbReference>
<dbReference type="Proteomes" id="UP000725649">
    <property type="component" value="Unassembled WGS sequence"/>
</dbReference>
<gene>
    <name evidence="2" type="ORF">E7027_01770</name>
</gene>
<name>A0A928DPN8_9BACT</name>